<evidence type="ECO:0000256" key="2">
    <source>
        <dbReference type="ARBA" id="ARBA00004167"/>
    </source>
</evidence>
<gene>
    <name evidence="17" type="ORF">RJ639_004726</name>
</gene>
<dbReference type="EMBL" id="JAVXUP010000894">
    <property type="protein sequence ID" value="KAK3019177.1"/>
    <property type="molecule type" value="Genomic_DNA"/>
</dbReference>
<evidence type="ECO:0000256" key="14">
    <source>
        <dbReference type="ARBA" id="ARBA00024209"/>
    </source>
</evidence>
<protein>
    <recommendedName>
        <fullName evidence="4">RING-type E3 ubiquitin transferase</fullName>
        <ecNumber evidence="4">2.3.2.27</ecNumber>
    </recommendedName>
</protein>
<dbReference type="Proteomes" id="UP001188597">
    <property type="component" value="Unassembled WGS sequence"/>
</dbReference>
<dbReference type="InterPro" id="IPR025287">
    <property type="entry name" value="WAK_GUB"/>
</dbReference>
<evidence type="ECO:0000256" key="9">
    <source>
        <dbReference type="ARBA" id="ARBA00022771"/>
    </source>
</evidence>
<comment type="catalytic activity">
    <reaction evidence="1">
        <text>S-ubiquitinyl-[E2 ubiquitin-conjugating enzyme]-L-cysteine + [acceptor protein]-L-lysine = [E2 ubiquitin-conjugating enzyme]-L-cysteine + N(6)-ubiquitinyl-[acceptor protein]-L-lysine.</text>
        <dbReference type="EC" id="2.3.2.27"/>
    </reaction>
</comment>
<feature type="domain" description="Wall-associated receptor kinase galacturonan-binding" evidence="16">
    <location>
        <begin position="198"/>
        <end position="269"/>
    </location>
</feature>
<dbReference type="PANTHER" id="PTHR46279">
    <property type="entry name" value="RING/U-BOX SUPERFAMILY PROTEIN"/>
    <property type="match status" value="1"/>
</dbReference>
<keyword evidence="7" id="KW-0479">Metal-binding</keyword>
<evidence type="ECO:0000313" key="18">
    <source>
        <dbReference type="Proteomes" id="UP001188597"/>
    </source>
</evidence>
<keyword evidence="13" id="KW-0472">Membrane</keyword>
<dbReference type="GO" id="GO:0008270">
    <property type="term" value="F:zinc ion binding"/>
    <property type="evidence" value="ECO:0007669"/>
    <property type="project" value="UniProtKB-KW"/>
</dbReference>
<evidence type="ECO:0000256" key="13">
    <source>
        <dbReference type="ARBA" id="ARBA00023136"/>
    </source>
</evidence>
<keyword evidence="11" id="KW-0862">Zinc</keyword>
<reference evidence="17" key="1">
    <citation type="submission" date="2022-12" db="EMBL/GenBank/DDBJ databases">
        <title>Draft genome assemblies for two species of Escallonia (Escalloniales).</title>
        <authorList>
            <person name="Chanderbali A."/>
            <person name="Dervinis C."/>
            <person name="Anghel I."/>
            <person name="Soltis D."/>
            <person name="Soltis P."/>
            <person name="Zapata F."/>
        </authorList>
    </citation>
    <scope>NUCLEOTIDE SEQUENCE</scope>
    <source>
        <strain evidence="17">UCBG64.0493</strain>
        <tissue evidence="17">Leaf</tissue>
    </source>
</reference>
<dbReference type="Pfam" id="PF13947">
    <property type="entry name" value="GUB_WAK_bind"/>
    <property type="match status" value="1"/>
</dbReference>
<comment type="caution">
    <text evidence="17">The sequence shown here is derived from an EMBL/GenBank/DDBJ whole genome shotgun (WGS) entry which is preliminary data.</text>
</comment>
<evidence type="ECO:0000256" key="5">
    <source>
        <dbReference type="ARBA" id="ARBA00022679"/>
    </source>
</evidence>
<evidence type="ECO:0000256" key="10">
    <source>
        <dbReference type="ARBA" id="ARBA00022786"/>
    </source>
</evidence>
<name>A0AA88W3E6_9ASTE</name>
<feature type="region of interest" description="Disordered" evidence="15">
    <location>
        <begin position="1"/>
        <end position="52"/>
    </location>
</feature>
<keyword evidence="5" id="KW-0808">Transferase</keyword>
<dbReference type="InterPro" id="IPR046948">
    <property type="entry name" value="ATL20-22-like"/>
</dbReference>
<evidence type="ECO:0000256" key="7">
    <source>
        <dbReference type="ARBA" id="ARBA00022723"/>
    </source>
</evidence>
<evidence type="ECO:0000256" key="4">
    <source>
        <dbReference type="ARBA" id="ARBA00012483"/>
    </source>
</evidence>
<evidence type="ECO:0000256" key="1">
    <source>
        <dbReference type="ARBA" id="ARBA00000900"/>
    </source>
</evidence>
<evidence type="ECO:0000259" key="16">
    <source>
        <dbReference type="Pfam" id="PF13947"/>
    </source>
</evidence>
<keyword evidence="6" id="KW-0812">Transmembrane</keyword>
<feature type="compositionally biased region" description="Basic residues" evidence="15">
    <location>
        <begin position="36"/>
        <end position="52"/>
    </location>
</feature>
<comment type="pathway">
    <text evidence="3">Protein modification; protein ubiquitination.</text>
</comment>
<accession>A0AA88W3E6</accession>
<evidence type="ECO:0000313" key="17">
    <source>
        <dbReference type="EMBL" id="KAK3019177.1"/>
    </source>
</evidence>
<keyword evidence="9" id="KW-0863">Zinc-finger</keyword>
<dbReference type="EC" id="2.3.2.27" evidence="4"/>
<feature type="compositionally biased region" description="Basic and acidic residues" evidence="15">
    <location>
        <begin position="20"/>
        <end position="35"/>
    </location>
</feature>
<comment type="subcellular location">
    <subcellularLocation>
        <location evidence="2">Membrane</location>
        <topology evidence="2">Single-pass membrane protein</topology>
    </subcellularLocation>
</comment>
<sequence length="401" mass="44846">MRRKTIGDGISSSPALSVESRGRQNNKENNRERSPTRGRSKSRGKSKSKRRTITAVSWISKLQKIVALSTTEAKYVTVTEAIAAFRNKLKARGIGTTVLVLRALAFKLKRAAYAMDAATRRRVVLLACLGFAAGGCYERDYSEPASYKTSFLSLPGPASQRHGQHANTCPQLNLAAPPRRSRSRQRRVQARMVQQLRPPVRFPFRLKDHHPDHCAYSPAFHLYCTQNRSDPFIDLLFPVNSSPLNTRIPFTIQASVKKIDYKSQTISISYLQSCLPPHDSILPQNTTASMFRLLLTDYNRAGSTLFNCSSDKEKTLSYAIWTSNGNVSTISMCLGRTLKLFFNMSKVQLSIIRVRNGSSNNSRNGAFHNHQGYAVGTLPLFISCLLLSRAFSRKGSRRVNP</sequence>
<evidence type="ECO:0000256" key="11">
    <source>
        <dbReference type="ARBA" id="ARBA00022833"/>
    </source>
</evidence>
<evidence type="ECO:0000256" key="8">
    <source>
        <dbReference type="ARBA" id="ARBA00022729"/>
    </source>
</evidence>
<comment type="similarity">
    <text evidence="14">Belongs to the RING-type zinc finger family. ATL subfamily.</text>
</comment>
<keyword evidence="8" id="KW-0732">Signal</keyword>
<keyword evidence="18" id="KW-1185">Reference proteome</keyword>
<dbReference type="GO" id="GO:0016020">
    <property type="term" value="C:membrane"/>
    <property type="evidence" value="ECO:0007669"/>
    <property type="project" value="UniProtKB-SubCell"/>
</dbReference>
<dbReference type="PANTHER" id="PTHR46279:SF9">
    <property type="entry name" value="OS01G0116300 PROTEIN"/>
    <property type="match status" value="1"/>
</dbReference>
<dbReference type="AlphaFoldDB" id="A0AA88W3E6"/>
<evidence type="ECO:0000256" key="3">
    <source>
        <dbReference type="ARBA" id="ARBA00004906"/>
    </source>
</evidence>
<evidence type="ECO:0000256" key="12">
    <source>
        <dbReference type="ARBA" id="ARBA00022989"/>
    </source>
</evidence>
<organism evidence="17 18">
    <name type="scientific">Escallonia herrerae</name>
    <dbReference type="NCBI Taxonomy" id="1293975"/>
    <lineage>
        <taxon>Eukaryota</taxon>
        <taxon>Viridiplantae</taxon>
        <taxon>Streptophyta</taxon>
        <taxon>Embryophyta</taxon>
        <taxon>Tracheophyta</taxon>
        <taxon>Spermatophyta</taxon>
        <taxon>Magnoliopsida</taxon>
        <taxon>eudicotyledons</taxon>
        <taxon>Gunneridae</taxon>
        <taxon>Pentapetalae</taxon>
        <taxon>asterids</taxon>
        <taxon>campanulids</taxon>
        <taxon>Escalloniales</taxon>
        <taxon>Escalloniaceae</taxon>
        <taxon>Escallonia</taxon>
    </lineage>
</organism>
<evidence type="ECO:0000256" key="15">
    <source>
        <dbReference type="SAM" id="MobiDB-lite"/>
    </source>
</evidence>
<evidence type="ECO:0000256" key="6">
    <source>
        <dbReference type="ARBA" id="ARBA00022692"/>
    </source>
</evidence>
<keyword evidence="12" id="KW-1133">Transmembrane helix</keyword>
<proteinExistence type="inferred from homology"/>
<feature type="region of interest" description="Disordered" evidence="15">
    <location>
        <begin position="156"/>
        <end position="185"/>
    </location>
</feature>
<dbReference type="GO" id="GO:0061630">
    <property type="term" value="F:ubiquitin protein ligase activity"/>
    <property type="evidence" value="ECO:0007669"/>
    <property type="project" value="UniProtKB-EC"/>
</dbReference>
<keyword evidence="10" id="KW-0833">Ubl conjugation pathway</keyword>
<dbReference type="GO" id="GO:0030247">
    <property type="term" value="F:polysaccharide binding"/>
    <property type="evidence" value="ECO:0007669"/>
    <property type="project" value="InterPro"/>
</dbReference>